<dbReference type="AlphaFoldDB" id="A0A2N9H2S8"/>
<dbReference type="InterPro" id="IPR003428">
    <property type="entry name" value="MAM33"/>
</dbReference>
<reference evidence="2" key="1">
    <citation type="submission" date="2018-02" db="EMBL/GenBank/DDBJ databases">
        <authorList>
            <person name="Cohen D.B."/>
            <person name="Kent A.D."/>
        </authorList>
    </citation>
    <scope>NUCLEOTIDE SEQUENCE</scope>
</reference>
<proteinExistence type="predicted"/>
<name>A0A2N9H2S8_FAGSY</name>
<dbReference type="Pfam" id="PF02330">
    <property type="entry name" value="MAM33"/>
    <property type="match status" value="1"/>
</dbReference>
<evidence type="ECO:0000313" key="2">
    <source>
        <dbReference type="EMBL" id="SPD06138.1"/>
    </source>
</evidence>
<protein>
    <recommendedName>
        <fullName evidence="3">Mitochondrial glycoprotein</fullName>
    </recommendedName>
</protein>
<evidence type="ECO:0008006" key="3">
    <source>
        <dbReference type="Google" id="ProtNLM"/>
    </source>
</evidence>
<dbReference type="FunFam" id="3.10.280.10:FF:000002">
    <property type="entry name" value="Mitochondrial glycoprotein family protein"/>
    <property type="match status" value="1"/>
</dbReference>
<feature type="region of interest" description="Disordered" evidence="1">
    <location>
        <begin position="130"/>
        <end position="151"/>
    </location>
</feature>
<gene>
    <name evidence="2" type="ORF">FSB_LOCUS34020</name>
</gene>
<dbReference type="InterPro" id="IPR036561">
    <property type="entry name" value="MAM33_sf"/>
</dbReference>
<dbReference type="Gene3D" id="3.10.280.10">
    <property type="entry name" value="Mitochondrial glycoprotein"/>
    <property type="match status" value="1"/>
</dbReference>
<accession>A0A2N9H2S8</accession>
<feature type="compositionally biased region" description="Acidic residues" evidence="1">
    <location>
        <begin position="134"/>
        <end position="149"/>
    </location>
</feature>
<dbReference type="SUPFAM" id="SSF54529">
    <property type="entry name" value="Mitochondrial glycoprotein MAM33-like"/>
    <property type="match status" value="1"/>
</dbReference>
<dbReference type="PANTHER" id="PTHR10826:SF27">
    <property type="entry name" value="OS06G0326500 PROTEIN"/>
    <property type="match status" value="1"/>
</dbReference>
<organism evidence="2">
    <name type="scientific">Fagus sylvatica</name>
    <name type="common">Beechnut</name>
    <dbReference type="NCBI Taxonomy" id="28930"/>
    <lineage>
        <taxon>Eukaryota</taxon>
        <taxon>Viridiplantae</taxon>
        <taxon>Streptophyta</taxon>
        <taxon>Embryophyta</taxon>
        <taxon>Tracheophyta</taxon>
        <taxon>Spermatophyta</taxon>
        <taxon>Magnoliopsida</taxon>
        <taxon>eudicotyledons</taxon>
        <taxon>Gunneridae</taxon>
        <taxon>Pentapetalae</taxon>
        <taxon>rosids</taxon>
        <taxon>fabids</taxon>
        <taxon>Fagales</taxon>
        <taxon>Fagaceae</taxon>
        <taxon>Fagus</taxon>
    </lineage>
</organism>
<sequence length="256" mass="28686">MALCSMLRRASSSVLPLAIRAVGSPRSFHGVISTVLTAEKVKLAHALTPRAFVPFLRFSTELASKKPSNDESLIQVLESEIQCAEEEDHELTEEFPEGFPFEIEDNPGQRTILLKRKYQDEIIKVEVDMPQTEVGEDEDAGDGGDEEDNVNSSIPLVVSITKGSGLCLEFSVTVLPDEICIDSLSIKLPEGSEDQLAYEGPDFNDLDENLQKAFHKYLEIRGIKPITTNILHEYMGTKDNKEYLLWLKNIKNFIEK</sequence>
<evidence type="ECO:0000256" key="1">
    <source>
        <dbReference type="SAM" id="MobiDB-lite"/>
    </source>
</evidence>
<dbReference type="GO" id="GO:0005759">
    <property type="term" value="C:mitochondrial matrix"/>
    <property type="evidence" value="ECO:0007669"/>
    <property type="project" value="InterPro"/>
</dbReference>
<dbReference type="EMBL" id="OIVN01002751">
    <property type="protein sequence ID" value="SPD06138.1"/>
    <property type="molecule type" value="Genomic_DNA"/>
</dbReference>
<dbReference type="PANTHER" id="PTHR10826">
    <property type="entry name" value="COMPLEMENT COMPONENT 1"/>
    <property type="match status" value="1"/>
</dbReference>